<dbReference type="RefSeq" id="WP_174410315.1">
    <property type="nucleotide sequence ID" value="NZ_BLVP01000009.1"/>
</dbReference>
<evidence type="ECO:0000256" key="3">
    <source>
        <dbReference type="SAM" id="Phobius"/>
    </source>
</evidence>
<keyword evidence="3" id="KW-1133">Transmembrane helix</keyword>
<evidence type="ECO:0000313" key="5">
    <source>
        <dbReference type="EMBL" id="GFM37675.1"/>
    </source>
</evidence>
<gene>
    <name evidence="5" type="ORF">DSM19430T_23590</name>
</gene>
<feature type="transmembrane region" description="Helical" evidence="3">
    <location>
        <begin position="381"/>
        <end position="400"/>
    </location>
</feature>
<organism evidence="5 6">
    <name type="scientific">Desulfovibrio psychrotolerans</name>
    <dbReference type="NCBI Taxonomy" id="415242"/>
    <lineage>
        <taxon>Bacteria</taxon>
        <taxon>Pseudomonadati</taxon>
        <taxon>Thermodesulfobacteriota</taxon>
        <taxon>Desulfovibrionia</taxon>
        <taxon>Desulfovibrionales</taxon>
        <taxon>Desulfovibrionaceae</taxon>
        <taxon>Desulfovibrio</taxon>
    </lineage>
</organism>
<feature type="transmembrane region" description="Helical" evidence="3">
    <location>
        <begin position="406"/>
        <end position="429"/>
    </location>
</feature>
<protein>
    <recommendedName>
        <fullName evidence="4">Phage tail tape measure protein domain-containing protein</fullName>
    </recommendedName>
</protein>
<dbReference type="InterPro" id="IPR010090">
    <property type="entry name" value="Phage_tape_meas"/>
</dbReference>
<dbReference type="PANTHER" id="PTHR37813">
    <property type="entry name" value="FELS-2 PROPHAGE PROTEIN"/>
    <property type="match status" value="1"/>
</dbReference>
<feature type="region of interest" description="Disordered" evidence="2">
    <location>
        <begin position="514"/>
        <end position="577"/>
    </location>
</feature>
<dbReference type="Pfam" id="PF10145">
    <property type="entry name" value="PhageMin_Tail"/>
    <property type="match status" value="1"/>
</dbReference>
<evidence type="ECO:0000256" key="2">
    <source>
        <dbReference type="SAM" id="MobiDB-lite"/>
    </source>
</evidence>
<dbReference type="Proteomes" id="UP000503820">
    <property type="component" value="Unassembled WGS sequence"/>
</dbReference>
<feature type="compositionally biased region" description="Low complexity" evidence="2">
    <location>
        <begin position="551"/>
        <end position="568"/>
    </location>
</feature>
<feature type="transmembrane region" description="Helical" evidence="3">
    <location>
        <begin position="441"/>
        <end position="461"/>
    </location>
</feature>
<proteinExistence type="predicted"/>
<keyword evidence="6" id="KW-1185">Reference proteome</keyword>
<name>A0A7J0BWX4_9BACT</name>
<evidence type="ECO:0000256" key="1">
    <source>
        <dbReference type="ARBA" id="ARBA00022612"/>
    </source>
</evidence>
<evidence type="ECO:0000259" key="4">
    <source>
        <dbReference type="Pfam" id="PF10145"/>
    </source>
</evidence>
<dbReference type="EMBL" id="BLVP01000009">
    <property type="protein sequence ID" value="GFM37675.1"/>
    <property type="molecule type" value="Genomic_DNA"/>
</dbReference>
<reference evidence="5 6" key="1">
    <citation type="submission" date="2020-05" db="EMBL/GenBank/DDBJ databases">
        <title>Draft genome sequence of Desulfovibrio psychrotolerans JS1T.</title>
        <authorList>
            <person name="Ueno A."/>
            <person name="Tamazawa S."/>
            <person name="Tamamura S."/>
            <person name="Murakami T."/>
            <person name="Kiyama T."/>
            <person name="Inomata H."/>
            <person name="Amano Y."/>
            <person name="Miyakawa K."/>
            <person name="Tamaki H."/>
            <person name="Naganuma T."/>
            <person name="Kaneko K."/>
        </authorList>
    </citation>
    <scope>NUCLEOTIDE SEQUENCE [LARGE SCALE GENOMIC DNA]</scope>
    <source>
        <strain evidence="5 6">JS1</strain>
    </source>
</reference>
<dbReference type="AlphaFoldDB" id="A0A7J0BWX4"/>
<feature type="domain" description="Phage tail tape measure protein" evidence="4">
    <location>
        <begin position="123"/>
        <end position="305"/>
    </location>
</feature>
<dbReference type="NCBIfam" id="TIGR01760">
    <property type="entry name" value="tape_meas_TP901"/>
    <property type="match status" value="1"/>
</dbReference>
<sequence length="620" mass="64559">MLGSGQMALNIMIGAALAGGFRSSLGTAGSEMTRLSDRSLQLGASLGATDRQMRSLSGASDDLQGHMAQVGQAIGSLMLIRKTVTMAGDLQHSLAVTGITADMSAGQVAELRDRLRELAVPSATNQSVIDLERGFNKLVSAGMDAGKAQDSLYGIGRTASGTQADIGDLADTAYVLVETLGVAPTALTDELDRLAYAGNAGAFELKDMAKYFPMLGAGAKALKLQGSEAVSTLAASLQIAKRGAADPGEAANNMANFMRALSSPETLKNAKQAGINIKAIIRKAWAEGRNPLEDVLDAVKAKTGGDPFKIGQIFRDAQVQNFLKPVLADLEDLKTLKHQIMTESAGTVDSQYGIMMDQFNEKTKAFDNALSRLGDSIGRSFLAPLGAVMDVITPFIGFIADAAEASPVFTFTLIGLGAALTILPPAIMLVGTAWRIMSASFMATPIGAAIALIGLGAAYLIDHWEPVAAFFSSIWEPVRPYWDSFFGWIGALWDKMSPMFDTVGKWLGIGGDAPSVPEGDSAPANTGKAMPRMGASMDAASGSKQPLPRMGAGAEAAEAHGAQTTARATQAESAGSSRTLRHTIELVVRGLPAGSSVVTRSDSANVTINARTGPLMAGAN</sequence>
<comment type="caution">
    <text evidence="5">The sequence shown here is derived from an EMBL/GenBank/DDBJ whole genome shotgun (WGS) entry which is preliminary data.</text>
</comment>
<keyword evidence="1" id="KW-1188">Viral release from host cell</keyword>
<evidence type="ECO:0000313" key="6">
    <source>
        <dbReference type="Proteomes" id="UP000503820"/>
    </source>
</evidence>
<keyword evidence="3" id="KW-0812">Transmembrane</keyword>
<accession>A0A7J0BWX4</accession>
<dbReference type="PANTHER" id="PTHR37813:SF1">
    <property type="entry name" value="FELS-2 PROPHAGE PROTEIN"/>
    <property type="match status" value="1"/>
</dbReference>
<keyword evidence="3" id="KW-0472">Membrane</keyword>